<dbReference type="GO" id="GO:0008270">
    <property type="term" value="F:zinc ion binding"/>
    <property type="evidence" value="ECO:0007669"/>
    <property type="project" value="UniProtKB-UniRule"/>
</dbReference>
<dbReference type="GO" id="GO:0006351">
    <property type="term" value="P:DNA-templated transcription"/>
    <property type="evidence" value="ECO:0007669"/>
    <property type="project" value="UniProtKB-UniRule"/>
</dbReference>
<feature type="binding site" evidence="8">
    <location>
        <position position="8"/>
    </location>
    <ligand>
        <name>Zn(2+)</name>
        <dbReference type="ChEBI" id="CHEBI:29105"/>
    </ligand>
</feature>
<comment type="similarity">
    <text evidence="8">Belongs to the archaeal Rpo12/eukaryotic RPC10 RNA polymerase subunit family.</text>
</comment>
<evidence type="ECO:0000256" key="1">
    <source>
        <dbReference type="ARBA" id="ARBA00022478"/>
    </source>
</evidence>
<organism evidence="9">
    <name type="scientific">Archaeoglobus fulgidus</name>
    <dbReference type="NCBI Taxonomy" id="2234"/>
    <lineage>
        <taxon>Archaea</taxon>
        <taxon>Methanobacteriati</taxon>
        <taxon>Methanobacteriota</taxon>
        <taxon>Archaeoglobi</taxon>
        <taxon>Archaeoglobales</taxon>
        <taxon>Archaeoglobaceae</taxon>
        <taxon>Archaeoglobus</taxon>
    </lineage>
</organism>
<evidence type="ECO:0000313" key="9">
    <source>
        <dbReference type="EMBL" id="HEH34754.1"/>
    </source>
</evidence>
<keyword evidence="5 8" id="KW-0479">Metal-binding</keyword>
<dbReference type="InterPro" id="IPR029040">
    <property type="entry name" value="RPABC4/Spt4"/>
</dbReference>
<name>A0A7J2THV9_ARCFL</name>
<keyword evidence="4 8" id="KW-0548">Nucleotidyltransferase</keyword>
<dbReference type="GO" id="GO:0003899">
    <property type="term" value="F:DNA-directed RNA polymerase activity"/>
    <property type="evidence" value="ECO:0007669"/>
    <property type="project" value="UniProtKB-UniRule"/>
</dbReference>
<protein>
    <recommendedName>
        <fullName evidence="8">DNA-directed RNA polymerase subunit Rpo12</fullName>
        <ecNumber evidence="8">2.7.7.6</ecNumber>
    </recommendedName>
    <alternativeName>
        <fullName evidence="8">DNA-directed RNA polymerase subunit P</fullName>
    </alternativeName>
</protein>
<comment type="cofactor">
    <cofactor evidence="8">
        <name>Zn(2+)</name>
        <dbReference type="ChEBI" id="CHEBI:29105"/>
    </cofactor>
    <text evidence="8">Binds 1 zinc ion.</text>
</comment>
<gene>
    <name evidence="8" type="primary">rpo12</name>
    <name evidence="8" type="synonym">rpoP</name>
    <name evidence="9" type="ORF">ENP88_01075</name>
</gene>
<feature type="binding site" evidence="8">
    <location>
        <position position="23"/>
    </location>
    <ligand>
        <name>Zn(2+)</name>
        <dbReference type="ChEBI" id="CHEBI:29105"/>
    </ligand>
</feature>
<proteinExistence type="inferred from homology"/>
<dbReference type="InterPro" id="IPR023464">
    <property type="entry name" value="Rpo12"/>
</dbReference>
<evidence type="ECO:0000256" key="2">
    <source>
        <dbReference type="ARBA" id="ARBA00022490"/>
    </source>
</evidence>
<evidence type="ECO:0000256" key="5">
    <source>
        <dbReference type="ARBA" id="ARBA00022723"/>
    </source>
</evidence>
<comment type="subcellular location">
    <subcellularLocation>
        <location evidence="8">Cytoplasm</location>
    </subcellularLocation>
</comment>
<sequence>MSYICVICGSEVDIDPERSRVQCTMCGNRILRKPRPPAKKKRVPAI</sequence>
<dbReference type="Pfam" id="PF03604">
    <property type="entry name" value="Zn_ribbon_RPAB4"/>
    <property type="match status" value="1"/>
</dbReference>
<dbReference type="GO" id="GO:0000428">
    <property type="term" value="C:DNA-directed RNA polymerase complex"/>
    <property type="evidence" value="ECO:0007669"/>
    <property type="project" value="UniProtKB-KW"/>
</dbReference>
<evidence type="ECO:0000256" key="3">
    <source>
        <dbReference type="ARBA" id="ARBA00022679"/>
    </source>
</evidence>
<dbReference type="HAMAP" id="MF_00615">
    <property type="entry name" value="RNApol_arch_Rpo12"/>
    <property type="match status" value="1"/>
</dbReference>
<keyword evidence="7 8" id="KW-0804">Transcription</keyword>
<dbReference type="SMART" id="SM00659">
    <property type="entry name" value="RPOLCX"/>
    <property type="match status" value="1"/>
</dbReference>
<keyword evidence="3 8" id="KW-0808">Transferase</keyword>
<dbReference type="InterPro" id="IPR006591">
    <property type="entry name" value="RNAP_P/RPABC4"/>
</dbReference>
<dbReference type="EMBL" id="DSLA01000020">
    <property type="protein sequence ID" value="HEH34754.1"/>
    <property type="molecule type" value="Genomic_DNA"/>
</dbReference>
<dbReference type="Gene3D" id="2.20.28.30">
    <property type="entry name" value="RNA polymerase ii, chain L"/>
    <property type="match status" value="1"/>
</dbReference>
<comment type="caution">
    <text evidence="9">The sequence shown here is derived from an EMBL/GenBank/DDBJ whole genome shotgun (WGS) entry which is preliminary data.</text>
</comment>
<comment type="catalytic activity">
    <reaction evidence="8">
        <text>RNA(n) + a ribonucleoside 5'-triphosphate = RNA(n+1) + diphosphate</text>
        <dbReference type="Rhea" id="RHEA:21248"/>
        <dbReference type="Rhea" id="RHEA-COMP:14527"/>
        <dbReference type="Rhea" id="RHEA-COMP:17342"/>
        <dbReference type="ChEBI" id="CHEBI:33019"/>
        <dbReference type="ChEBI" id="CHEBI:61557"/>
        <dbReference type="ChEBI" id="CHEBI:140395"/>
        <dbReference type="EC" id="2.7.7.6"/>
    </reaction>
</comment>
<feature type="binding site" evidence="8">
    <location>
        <position position="26"/>
    </location>
    <ligand>
        <name>Zn(2+)</name>
        <dbReference type="ChEBI" id="CHEBI:29105"/>
    </ligand>
</feature>
<dbReference type="EC" id="2.7.7.6" evidence="8"/>
<dbReference type="AlphaFoldDB" id="A0A7J2THV9"/>
<dbReference type="GO" id="GO:0003677">
    <property type="term" value="F:DNA binding"/>
    <property type="evidence" value="ECO:0007669"/>
    <property type="project" value="InterPro"/>
</dbReference>
<evidence type="ECO:0000256" key="4">
    <source>
        <dbReference type="ARBA" id="ARBA00022695"/>
    </source>
</evidence>
<accession>A0A7J2THV9</accession>
<evidence type="ECO:0000256" key="8">
    <source>
        <dbReference type="HAMAP-Rule" id="MF_00615"/>
    </source>
</evidence>
<comment type="subunit">
    <text evidence="8">Part of the RNA polymerase complex.</text>
</comment>
<keyword evidence="2 8" id="KW-0963">Cytoplasm</keyword>
<dbReference type="SUPFAM" id="SSF63393">
    <property type="entry name" value="RNA polymerase subunits"/>
    <property type="match status" value="1"/>
</dbReference>
<dbReference type="GO" id="GO:0005737">
    <property type="term" value="C:cytoplasm"/>
    <property type="evidence" value="ECO:0007669"/>
    <property type="project" value="UniProtKB-SubCell"/>
</dbReference>
<evidence type="ECO:0000256" key="7">
    <source>
        <dbReference type="ARBA" id="ARBA00023163"/>
    </source>
</evidence>
<comment type="function">
    <text evidence="8">DNA-dependent RNA polymerase (RNAP) catalyzes the transcription of DNA into RNA using the four ribonucleoside triphosphates as substrates.</text>
</comment>
<keyword evidence="6 8" id="KW-0862">Zinc</keyword>
<reference evidence="9" key="1">
    <citation type="journal article" date="2020" name="mSystems">
        <title>Genome- and Community-Level Interaction Insights into Carbon Utilization and Element Cycling Functions of Hydrothermarchaeota in Hydrothermal Sediment.</title>
        <authorList>
            <person name="Zhou Z."/>
            <person name="Liu Y."/>
            <person name="Xu W."/>
            <person name="Pan J."/>
            <person name="Luo Z.H."/>
            <person name="Li M."/>
        </authorList>
    </citation>
    <scope>NUCLEOTIDE SEQUENCE [LARGE SCALE GENOMIC DNA]</scope>
    <source>
        <strain evidence="9">SpSt-26</strain>
    </source>
</reference>
<keyword evidence="1 8" id="KW-0240">DNA-directed RNA polymerase</keyword>
<evidence type="ECO:0000256" key="6">
    <source>
        <dbReference type="ARBA" id="ARBA00022833"/>
    </source>
</evidence>